<evidence type="ECO:0000256" key="5">
    <source>
        <dbReference type="SAM" id="MobiDB-lite"/>
    </source>
</evidence>
<dbReference type="GO" id="GO:0006281">
    <property type="term" value="P:DNA repair"/>
    <property type="evidence" value="ECO:0007669"/>
    <property type="project" value="UniProtKB-KW"/>
</dbReference>
<dbReference type="PANTHER" id="PTHR15272:SF0">
    <property type="entry name" value="CHROMATIN ASSEMBLY FACTOR 1 SUBUNIT A"/>
    <property type="match status" value="1"/>
</dbReference>
<reference evidence="7" key="1">
    <citation type="journal article" date="2023" name="Mol. Phylogenet. Evol.">
        <title>Genome-scale phylogeny and comparative genomics of the fungal order Sordariales.</title>
        <authorList>
            <person name="Hensen N."/>
            <person name="Bonometti L."/>
            <person name="Westerberg I."/>
            <person name="Brannstrom I.O."/>
            <person name="Guillou S."/>
            <person name="Cros-Aarteil S."/>
            <person name="Calhoun S."/>
            <person name="Haridas S."/>
            <person name="Kuo A."/>
            <person name="Mondo S."/>
            <person name="Pangilinan J."/>
            <person name="Riley R."/>
            <person name="LaButti K."/>
            <person name="Andreopoulos B."/>
            <person name="Lipzen A."/>
            <person name="Chen C."/>
            <person name="Yan M."/>
            <person name="Daum C."/>
            <person name="Ng V."/>
            <person name="Clum A."/>
            <person name="Steindorff A."/>
            <person name="Ohm R.A."/>
            <person name="Martin F."/>
            <person name="Silar P."/>
            <person name="Natvig D.O."/>
            <person name="Lalanne C."/>
            <person name="Gautier V."/>
            <person name="Ament-Velasquez S.L."/>
            <person name="Kruys A."/>
            <person name="Hutchinson M.I."/>
            <person name="Powell A.J."/>
            <person name="Barry K."/>
            <person name="Miller A.N."/>
            <person name="Grigoriev I.V."/>
            <person name="Debuchy R."/>
            <person name="Gladieux P."/>
            <person name="Hiltunen Thoren M."/>
            <person name="Johannesson H."/>
        </authorList>
    </citation>
    <scope>NUCLEOTIDE SEQUENCE</scope>
    <source>
        <strain evidence="7">CBS 990.96</strain>
    </source>
</reference>
<feature type="compositionally biased region" description="Polar residues" evidence="5">
    <location>
        <begin position="236"/>
        <end position="252"/>
    </location>
</feature>
<dbReference type="PANTHER" id="PTHR15272">
    <property type="entry name" value="CHROMATIN ASSEMBLY FACTOR 1 SUBUNIT A CAF-1 SUBUNIT A"/>
    <property type="match status" value="1"/>
</dbReference>
<feature type="compositionally biased region" description="Basic and acidic residues" evidence="5">
    <location>
        <begin position="132"/>
        <end position="220"/>
    </location>
</feature>
<feature type="region of interest" description="Disordered" evidence="5">
    <location>
        <begin position="1"/>
        <end position="269"/>
    </location>
</feature>
<feature type="compositionally biased region" description="Polar residues" evidence="5">
    <location>
        <begin position="62"/>
        <end position="80"/>
    </location>
</feature>
<dbReference type="InterPro" id="IPR022043">
    <property type="entry name" value="CAF1A_DD"/>
</dbReference>
<comment type="subcellular location">
    <subcellularLocation>
        <location evidence="1">Nucleus</location>
    </subcellularLocation>
</comment>
<keyword evidence="2" id="KW-0227">DNA damage</keyword>
<proteinExistence type="predicted"/>
<feature type="compositionally biased region" description="Basic and acidic residues" evidence="5">
    <location>
        <begin position="255"/>
        <end position="268"/>
    </location>
</feature>
<feature type="region of interest" description="Disordered" evidence="5">
    <location>
        <begin position="537"/>
        <end position="563"/>
    </location>
</feature>
<protein>
    <submittedName>
        <fullName evidence="7">Chromatin assembly factor 1 subunit rlf2</fullName>
    </submittedName>
</protein>
<sequence>MPLTDKDANTASSSATRKRPLDDFLQPVTAGQLAGSPKSSPSADKTRSAGSDKENAPFKKSAITSSPPAKSPGLTASGSSPFDRESPSPNTPSKVSSSNSPLPTVSDNVASTTDTTATSEPAKKKRATAAEVKQRREEAEKAKAAKAEELERKKREKEEAEKAKAEEAEKKKREKEEADKLKAEEREKKRLEKEEADKLKAAKKEEREKKKREKEEEAAKKQRSQLTLTKMFGKPVSTSNKSDLEAKSNTTQSEASDKKTSSKDKDAPKSFYDQMFKPFFVKDHVKLARNPCEMDDESREIKTRALEEFIEGKRTLETDRFDPLEALQIPFKPKRGCVYPSVKKIMDEFTGESQTSQAHHVRELLKSVPIKSLKFYQDVRPPYIGTISGLPPGVKSLKKVSRNPFSRDILPLAYDYDSEAEWQDEEGEDVDDLDDEEEELDGDEDMDDFLDDADDTAPSRMVFSGGGMEPESTGLCWENRKRLPSELKMCKYRMEFIHDKLEHRHSIDPFSTAYWECPKIKSEPVAASSTTLVPISDKQTTGVKGGSVRSISNPMAPPSGPSDAFSAITGRPKKSQTLLPVEYQEKLKDLVRSKPTLSKVGVIELFAAEHPSLVKAQVKNSFDALIVKNGKENKVKGE</sequence>
<feature type="domain" description="Chromatin assembly factor 1 subunit A dimerization" evidence="6">
    <location>
        <begin position="371"/>
        <end position="445"/>
    </location>
</feature>
<evidence type="ECO:0000313" key="8">
    <source>
        <dbReference type="Proteomes" id="UP001301958"/>
    </source>
</evidence>
<comment type="caution">
    <text evidence="7">The sequence shown here is derived from an EMBL/GenBank/DDBJ whole genome shotgun (WGS) entry which is preliminary data.</text>
</comment>
<evidence type="ECO:0000256" key="3">
    <source>
        <dbReference type="ARBA" id="ARBA00023204"/>
    </source>
</evidence>
<keyword evidence="4" id="KW-0539">Nucleus</keyword>
<dbReference type="GO" id="GO:0006334">
    <property type="term" value="P:nucleosome assembly"/>
    <property type="evidence" value="ECO:0007669"/>
    <property type="project" value="TreeGrafter"/>
</dbReference>
<organism evidence="7 8">
    <name type="scientific">Podospora fimiseda</name>
    <dbReference type="NCBI Taxonomy" id="252190"/>
    <lineage>
        <taxon>Eukaryota</taxon>
        <taxon>Fungi</taxon>
        <taxon>Dikarya</taxon>
        <taxon>Ascomycota</taxon>
        <taxon>Pezizomycotina</taxon>
        <taxon>Sordariomycetes</taxon>
        <taxon>Sordariomycetidae</taxon>
        <taxon>Sordariales</taxon>
        <taxon>Podosporaceae</taxon>
        <taxon>Podospora</taxon>
    </lineage>
</organism>
<keyword evidence="3" id="KW-0234">DNA repair</keyword>
<evidence type="ECO:0000259" key="6">
    <source>
        <dbReference type="Pfam" id="PF12253"/>
    </source>
</evidence>
<feature type="region of interest" description="Disordered" evidence="5">
    <location>
        <begin position="420"/>
        <end position="446"/>
    </location>
</feature>
<reference evidence="7" key="2">
    <citation type="submission" date="2023-05" db="EMBL/GenBank/DDBJ databases">
        <authorList>
            <consortium name="Lawrence Berkeley National Laboratory"/>
            <person name="Steindorff A."/>
            <person name="Hensen N."/>
            <person name="Bonometti L."/>
            <person name="Westerberg I."/>
            <person name="Brannstrom I.O."/>
            <person name="Guillou S."/>
            <person name="Cros-Aarteil S."/>
            <person name="Calhoun S."/>
            <person name="Haridas S."/>
            <person name="Kuo A."/>
            <person name="Mondo S."/>
            <person name="Pangilinan J."/>
            <person name="Riley R."/>
            <person name="Labutti K."/>
            <person name="Andreopoulos B."/>
            <person name="Lipzen A."/>
            <person name="Chen C."/>
            <person name="Yanf M."/>
            <person name="Daum C."/>
            <person name="Ng V."/>
            <person name="Clum A."/>
            <person name="Ohm R."/>
            <person name="Martin F."/>
            <person name="Silar P."/>
            <person name="Natvig D."/>
            <person name="Lalanne C."/>
            <person name="Gautier V."/>
            <person name="Ament-Velasquez S.L."/>
            <person name="Kruys A."/>
            <person name="Hutchinson M.I."/>
            <person name="Powell A.J."/>
            <person name="Barry K."/>
            <person name="Miller A.N."/>
            <person name="Grigoriev I.V."/>
            <person name="Debuchy R."/>
            <person name="Gladieux P."/>
            <person name="Thoren M.H."/>
            <person name="Johannesson H."/>
        </authorList>
    </citation>
    <scope>NUCLEOTIDE SEQUENCE</scope>
    <source>
        <strain evidence="7">CBS 990.96</strain>
    </source>
</reference>
<feature type="compositionally biased region" description="Polar residues" evidence="5">
    <location>
        <begin position="87"/>
        <end position="119"/>
    </location>
</feature>
<evidence type="ECO:0000313" key="7">
    <source>
        <dbReference type="EMBL" id="KAK4225030.1"/>
    </source>
</evidence>
<accession>A0AAN7BKB1</accession>
<evidence type="ECO:0000256" key="2">
    <source>
        <dbReference type="ARBA" id="ARBA00022763"/>
    </source>
</evidence>
<keyword evidence="8" id="KW-1185">Reference proteome</keyword>
<feature type="compositionally biased region" description="Basic and acidic residues" evidence="5">
    <location>
        <begin position="44"/>
        <end position="57"/>
    </location>
</feature>
<evidence type="ECO:0000256" key="4">
    <source>
        <dbReference type="ARBA" id="ARBA00023242"/>
    </source>
</evidence>
<evidence type="ECO:0000256" key="1">
    <source>
        <dbReference type="ARBA" id="ARBA00004123"/>
    </source>
</evidence>
<dbReference type="Pfam" id="PF12253">
    <property type="entry name" value="CAF1A_dimeriz"/>
    <property type="match status" value="1"/>
</dbReference>
<name>A0AAN7BKB1_9PEZI</name>
<gene>
    <name evidence="7" type="ORF">QBC38DRAFT_281213</name>
</gene>
<dbReference type="EMBL" id="MU865377">
    <property type="protein sequence ID" value="KAK4225030.1"/>
    <property type="molecule type" value="Genomic_DNA"/>
</dbReference>
<dbReference type="Proteomes" id="UP001301958">
    <property type="component" value="Unassembled WGS sequence"/>
</dbReference>
<dbReference type="GO" id="GO:0005634">
    <property type="term" value="C:nucleus"/>
    <property type="evidence" value="ECO:0007669"/>
    <property type="project" value="UniProtKB-SubCell"/>
</dbReference>
<dbReference type="AlphaFoldDB" id="A0AAN7BKB1"/>
<dbReference type="GO" id="GO:0033186">
    <property type="term" value="C:CAF-1 complex"/>
    <property type="evidence" value="ECO:0007669"/>
    <property type="project" value="TreeGrafter"/>
</dbReference>